<organism evidence="1">
    <name type="scientific">uncultured delta proteobacterium</name>
    <dbReference type="NCBI Taxonomy" id="34034"/>
    <lineage>
        <taxon>Bacteria</taxon>
        <taxon>Deltaproteobacteria</taxon>
        <taxon>environmental samples</taxon>
    </lineage>
</organism>
<proteinExistence type="predicted"/>
<name>A0A212JNX1_9DELT</name>
<dbReference type="EMBL" id="FLUQ01000001">
    <property type="protein sequence ID" value="SBW01133.1"/>
    <property type="molecule type" value="Genomic_DNA"/>
</dbReference>
<gene>
    <name evidence="1" type="ORF">KL86DPRO_11904</name>
</gene>
<dbReference type="AlphaFoldDB" id="A0A212JNX1"/>
<reference evidence="1" key="1">
    <citation type="submission" date="2016-04" db="EMBL/GenBank/DDBJ databases">
        <authorList>
            <person name="Evans L.H."/>
            <person name="Alamgir A."/>
            <person name="Owens N."/>
            <person name="Weber N.D."/>
            <person name="Virtaneva K."/>
            <person name="Barbian K."/>
            <person name="Babar A."/>
            <person name="Rosenke K."/>
        </authorList>
    </citation>
    <scope>NUCLEOTIDE SEQUENCE</scope>
    <source>
        <strain evidence="1">86</strain>
    </source>
</reference>
<accession>A0A212JNX1</accession>
<evidence type="ECO:0000313" key="1">
    <source>
        <dbReference type="EMBL" id="SBW01133.1"/>
    </source>
</evidence>
<sequence length="42" mass="4934">MALRPLFCVQRPFLAYFEPDSETAFLAHFEPTLIFYPRGVEI</sequence>
<protein>
    <submittedName>
        <fullName evidence="1">Uncharacterized protein</fullName>
    </submittedName>
</protein>